<keyword evidence="9" id="KW-1185">Reference proteome</keyword>
<evidence type="ECO:0000256" key="5">
    <source>
        <dbReference type="RuleBase" id="RU361277"/>
    </source>
</evidence>
<name>A0ABV5G8L5_9MICC</name>
<sequence length="334" mass="35240">MCGSDVEQHDGGFEALGVGYPIIPGHEAVGRIAEIGSSAARRWGVGVGDRVAVEAVMGCGHCRACLTGRYSQCRTFKPGTQVNSYGCIPVSTEPSLWGGYSEFMYLDPMSVVHRVDPDLPIELAALYQPIAAGIRWFAHESGLRLGDTIVILGCGQRGLAGVIAAREAGAAQIIVTGLAADAHKLELARTFGADATVVADREDVVARVRELTGGEGADVVVDIAAVAMKPIADAVEIAKPGGTIVFAAIKGGGRAAEGFIPDRVVTKELTIRGLLSQDTRAVEPALRLIESRRYPLERMHTHTFGLAEAELAVQTLAGRAPNEQAIHVMIDPTK</sequence>
<dbReference type="Proteomes" id="UP001589575">
    <property type="component" value="Unassembled WGS sequence"/>
</dbReference>
<evidence type="ECO:0000256" key="1">
    <source>
        <dbReference type="ARBA" id="ARBA00001947"/>
    </source>
</evidence>
<feature type="domain" description="Alcohol dehydrogenase-like N-terminal" evidence="7">
    <location>
        <begin position="1"/>
        <end position="112"/>
    </location>
</feature>
<dbReference type="InterPro" id="IPR011032">
    <property type="entry name" value="GroES-like_sf"/>
</dbReference>
<dbReference type="InterPro" id="IPR013154">
    <property type="entry name" value="ADH-like_N"/>
</dbReference>
<dbReference type="Gene3D" id="3.90.180.10">
    <property type="entry name" value="Medium-chain alcohol dehydrogenases, catalytic domain"/>
    <property type="match status" value="1"/>
</dbReference>
<feature type="domain" description="Alcohol dehydrogenase-like C-terminal" evidence="6">
    <location>
        <begin position="158"/>
        <end position="290"/>
    </location>
</feature>
<evidence type="ECO:0000313" key="8">
    <source>
        <dbReference type="EMBL" id="MFB9075273.1"/>
    </source>
</evidence>
<evidence type="ECO:0000313" key="9">
    <source>
        <dbReference type="Proteomes" id="UP001589575"/>
    </source>
</evidence>
<dbReference type="InterPro" id="IPR050129">
    <property type="entry name" value="Zn_alcohol_dh"/>
</dbReference>
<dbReference type="Pfam" id="PF00107">
    <property type="entry name" value="ADH_zinc_N"/>
    <property type="match status" value="1"/>
</dbReference>
<dbReference type="SUPFAM" id="SSF51735">
    <property type="entry name" value="NAD(P)-binding Rossmann-fold domains"/>
    <property type="match status" value="1"/>
</dbReference>
<accession>A0ABV5G8L5</accession>
<gene>
    <name evidence="8" type="ORF">ACFFX0_30515</name>
</gene>
<dbReference type="InterPro" id="IPR036291">
    <property type="entry name" value="NAD(P)-bd_dom_sf"/>
</dbReference>
<organism evidence="8 9">
    <name type="scientific">Citricoccus parietis</name>
    <dbReference type="NCBI Taxonomy" id="592307"/>
    <lineage>
        <taxon>Bacteria</taxon>
        <taxon>Bacillati</taxon>
        <taxon>Actinomycetota</taxon>
        <taxon>Actinomycetes</taxon>
        <taxon>Micrococcales</taxon>
        <taxon>Micrococcaceae</taxon>
        <taxon>Citricoccus</taxon>
    </lineage>
</organism>
<dbReference type="PANTHER" id="PTHR43401:SF2">
    <property type="entry name" value="L-THREONINE 3-DEHYDROGENASE"/>
    <property type="match status" value="1"/>
</dbReference>
<comment type="caution">
    <text evidence="8">The sequence shown here is derived from an EMBL/GenBank/DDBJ whole genome shotgun (WGS) entry which is preliminary data.</text>
</comment>
<evidence type="ECO:0000256" key="3">
    <source>
        <dbReference type="ARBA" id="ARBA00022833"/>
    </source>
</evidence>
<comment type="similarity">
    <text evidence="5">Belongs to the zinc-containing alcohol dehydrogenase family.</text>
</comment>
<evidence type="ECO:0000259" key="6">
    <source>
        <dbReference type="Pfam" id="PF00107"/>
    </source>
</evidence>
<keyword evidence="4" id="KW-0560">Oxidoreductase</keyword>
<protein>
    <submittedName>
        <fullName evidence="8">Zinc-binding dehydrogenase</fullName>
    </submittedName>
</protein>
<keyword evidence="2 5" id="KW-0479">Metal-binding</keyword>
<proteinExistence type="inferred from homology"/>
<dbReference type="SUPFAM" id="SSF50129">
    <property type="entry name" value="GroES-like"/>
    <property type="match status" value="1"/>
</dbReference>
<keyword evidence="3 5" id="KW-0862">Zinc</keyword>
<dbReference type="Pfam" id="PF08240">
    <property type="entry name" value="ADH_N"/>
    <property type="match status" value="1"/>
</dbReference>
<dbReference type="PANTHER" id="PTHR43401">
    <property type="entry name" value="L-THREONINE 3-DEHYDROGENASE"/>
    <property type="match status" value="1"/>
</dbReference>
<dbReference type="Gene3D" id="3.40.50.720">
    <property type="entry name" value="NAD(P)-binding Rossmann-like Domain"/>
    <property type="match status" value="1"/>
</dbReference>
<dbReference type="PROSITE" id="PS00059">
    <property type="entry name" value="ADH_ZINC"/>
    <property type="match status" value="1"/>
</dbReference>
<dbReference type="EMBL" id="JBHMFI010000023">
    <property type="protein sequence ID" value="MFB9075273.1"/>
    <property type="molecule type" value="Genomic_DNA"/>
</dbReference>
<evidence type="ECO:0000259" key="7">
    <source>
        <dbReference type="Pfam" id="PF08240"/>
    </source>
</evidence>
<comment type="cofactor">
    <cofactor evidence="1 5">
        <name>Zn(2+)</name>
        <dbReference type="ChEBI" id="CHEBI:29105"/>
    </cofactor>
</comment>
<dbReference type="InterPro" id="IPR002328">
    <property type="entry name" value="ADH_Zn_CS"/>
</dbReference>
<dbReference type="InterPro" id="IPR013149">
    <property type="entry name" value="ADH-like_C"/>
</dbReference>
<evidence type="ECO:0000256" key="4">
    <source>
        <dbReference type="ARBA" id="ARBA00023002"/>
    </source>
</evidence>
<reference evidence="8 9" key="1">
    <citation type="submission" date="2024-09" db="EMBL/GenBank/DDBJ databases">
        <authorList>
            <person name="Sun Q."/>
            <person name="Mori K."/>
        </authorList>
    </citation>
    <scope>NUCLEOTIDE SEQUENCE [LARGE SCALE GENOMIC DNA]</scope>
    <source>
        <strain evidence="8 9">CCM 7609</strain>
    </source>
</reference>
<evidence type="ECO:0000256" key="2">
    <source>
        <dbReference type="ARBA" id="ARBA00022723"/>
    </source>
</evidence>